<evidence type="ECO:0000256" key="3">
    <source>
        <dbReference type="ARBA" id="ARBA00006037"/>
    </source>
</evidence>
<accession>A0A8F3AHF8</accession>
<comment type="similarity">
    <text evidence="3">Belongs to the 2H phosphoesterase superfamily. CPD1 family.</text>
</comment>
<dbReference type="GO" id="GO:0007094">
    <property type="term" value="P:mitotic spindle assembly checkpoint signaling"/>
    <property type="evidence" value="ECO:0007669"/>
    <property type="project" value="TreeGrafter"/>
</dbReference>
<reference evidence="13" key="1">
    <citation type="submission" date="2021-06" db="EMBL/GenBank/DDBJ databases">
        <title>Candida auris outbreak in lebanese hospital.</title>
        <authorList>
            <person name="Finianos M."/>
        </authorList>
    </citation>
    <scope>NUCLEOTIDE SEQUENCE</scope>
    <source>
        <strain evidence="13">CA7LBN</strain>
    </source>
</reference>
<evidence type="ECO:0000256" key="1">
    <source>
        <dbReference type="ARBA" id="ARBA00003831"/>
    </source>
</evidence>
<name>A0A8F3AHF8_CANAR</name>
<dbReference type="PANTHER" id="PTHR11842">
    <property type="entry name" value="MITOTIC SPINDLE ASSEMBLY CHECKPOINT PROTEIN MAD2"/>
    <property type="match status" value="1"/>
</dbReference>
<comment type="similarity">
    <text evidence="4">Belongs to the MAD2 family.</text>
</comment>
<dbReference type="InterPro" id="IPR012386">
    <property type="entry name" value="Cyclic-nucl_3Pdiesterase"/>
</dbReference>
<gene>
    <name evidence="13" type="ORF">CA7LBN_003636</name>
</gene>
<dbReference type="GO" id="GO:0004113">
    <property type="term" value="F:2',3'-cyclic-nucleotide 3'-phosphodiesterase activity"/>
    <property type="evidence" value="ECO:0007669"/>
    <property type="project" value="UniProtKB-EC"/>
</dbReference>
<evidence type="ECO:0000259" key="12">
    <source>
        <dbReference type="PROSITE" id="PS50815"/>
    </source>
</evidence>
<keyword evidence="7" id="KW-0132">Cell division</keyword>
<comment type="subcellular location">
    <subcellularLocation>
        <location evidence="2">Nucleus</location>
    </subcellularLocation>
</comment>
<dbReference type="InterPro" id="IPR003511">
    <property type="entry name" value="HORMA_dom"/>
</dbReference>
<evidence type="ECO:0000256" key="6">
    <source>
        <dbReference type="ARBA" id="ARBA00014478"/>
    </source>
</evidence>
<evidence type="ECO:0000256" key="10">
    <source>
        <dbReference type="ARBA" id="ARBA00023306"/>
    </source>
</evidence>
<evidence type="ECO:0000256" key="2">
    <source>
        <dbReference type="ARBA" id="ARBA00004123"/>
    </source>
</evidence>
<keyword evidence="10" id="KW-0131">Cell cycle</keyword>
<sequence length="428" mass="48523">MGSLNTVFPGSPPRFDPHITISTNLAVDLDNPKDDVSKILSSCASALSVLPKSPQHEHWIRLGRVNSQRKYFQKLYFQVLEDPTLVSFARIVQEIFVLLPAKVDAEHKAKNPHLYHKDHSGNLVRRRPSTKSKKAEAPQEVEVDMRKLQQESAQQAAEWAVREYMPHLSLVYSDLHPIDNALWHTIRSRVSDYLGIDNCDSDEWNRTGNGISWDGGVLKLVLCEGDVNDWVVLGSGSSKVVVDFFEFATHSILFQRGIYPPEDFITVRKYDLPMLVSCDNDVKDYISNIMSQLRKWIYGGRLSKLVLVIMNKATTEPVERWVFSVDIQSEGDGDVSEKPKEQMQREIQAIFRQITASVSYLPFLNDEEYTFNVLVYTDPSYDSRRIPSEWADTQGDGKLIVGEADSVNFSSFSTSNHQVGTSVSYKLG</sequence>
<evidence type="ECO:0000256" key="9">
    <source>
        <dbReference type="ARBA" id="ARBA00023242"/>
    </source>
</evidence>
<dbReference type="GO" id="GO:0005654">
    <property type="term" value="C:nucleoplasm"/>
    <property type="evidence" value="ECO:0007669"/>
    <property type="project" value="TreeGrafter"/>
</dbReference>
<feature type="domain" description="HORMA" evidence="12">
    <location>
        <begin position="235"/>
        <end position="423"/>
    </location>
</feature>
<dbReference type="Pfam" id="PF07823">
    <property type="entry name" value="CPDase"/>
    <property type="match status" value="1"/>
</dbReference>
<evidence type="ECO:0000256" key="5">
    <source>
        <dbReference type="ARBA" id="ARBA00012317"/>
    </source>
</evidence>
<dbReference type="EMBL" id="CP076752">
    <property type="protein sequence ID" value="QWW24779.1"/>
    <property type="molecule type" value="Genomic_DNA"/>
</dbReference>
<dbReference type="GO" id="GO:0000776">
    <property type="term" value="C:kinetochore"/>
    <property type="evidence" value="ECO:0007669"/>
    <property type="project" value="TreeGrafter"/>
</dbReference>
<dbReference type="AlphaFoldDB" id="A0A8F3AHF8"/>
<dbReference type="PANTHER" id="PTHR11842:SF11">
    <property type="entry name" value="MITOTIC SPINDLE ASSEMBLY CHECKPOINT PROTEIN MAD2A"/>
    <property type="match status" value="1"/>
</dbReference>
<protein>
    <recommendedName>
        <fullName evidence="6">2',3'-cyclic-nucleotide 3'-phosphodiesterase</fullName>
        <ecNumber evidence="5">3.1.4.37</ecNumber>
    </recommendedName>
</protein>
<dbReference type="Pfam" id="PF02301">
    <property type="entry name" value="HORMA"/>
    <property type="match status" value="1"/>
</dbReference>
<dbReference type="PROSITE" id="PS50815">
    <property type="entry name" value="HORMA"/>
    <property type="match status" value="1"/>
</dbReference>
<dbReference type="EC" id="3.1.4.37" evidence="5"/>
<dbReference type="SUPFAM" id="SSF55144">
    <property type="entry name" value="LigT-like"/>
    <property type="match status" value="1"/>
</dbReference>
<evidence type="ECO:0000256" key="4">
    <source>
        <dbReference type="ARBA" id="ARBA00010348"/>
    </source>
</evidence>
<evidence type="ECO:0000256" key="11">
    <source>
        <dbReference type="SAM" id="MobiDB-lite"/>
    </source>
</evidence>
<proteinExistence type="inferred from homology"/>
<dbReference type="SUPFAM" id="SSF56019">
    <property type="entry name" value="The spindle assembly checkpoint protein mad2"/>
    <property type="match status" value="1"/>
</dbReference>
<comment type="function">
    <text evidence="1">Involved in the metabolism of ADP-ribose 1',2'-cyclic phosphate which is produced as a consequence of tRNA splicing.</text>
</comment>
<evidence type="ECO:0000256" key="8">
    <source>
        <dbReference type="ARBA" id="ARBA00022776"/>
    </source>
</evidence>
<dbReference type="GO" id="GO:0005737">
    <property type="term" value="C:cytoplasm"/>
    <property type="evidence" value="ECO:0007669"/>
    <property type="project" value="TreeGrafter"/>
</dbReference>
<evidence type="ECO:0000313" key="13">
    <source>
        <dbReference type="EMBL" id="QWW24779.1"/>
    </source>
</evidence>
<dbReference type="Proteomes" id="UP000825438">
    <property type="component" value="Chromosome IV"/>
</dbReference>
<evidence type="ECO:0000256" key="7">
    <source>
        <dbReference type="ARBA" id="ARBA00022618"/>
    </source>
</evidence>
<organism evidence="13">
    <name type="scientific">Candidozyma auris</name>
    <name type="common">Yeast</name>
    <name type="synonym">Candida auris</name>
    <dbReference type="NCBI Taxonomy" id="498019"/>
    <lineage>
        <taxon>Eukaryota</taxon>
        <taxon>Fungi</taxon>
        <taxon>Dikarya</taxon>
        <taxon>Ascomycota</taxon>
        <taxon>Saccharomycotina</taxon>
        <taxon>Pichiomycetes</taxon>
        <taxon>Metschnikowiaceae</taxon>
        <taxon>Candidozyma</taxon>
    </lineage>
</organism>
<keyword evidence="8" id="KW-0498">Mitosis</keyword>
<dbReference type="InterPro" id="IPR009097">
    <property type="entry name" value="Cyclic_Pdiesterase"/>
</dbReference>
<dbReference type="Gene3D" id="3.30.900.10">
    <property type="entry name" value="HORMA domain"/>
    <property type="match status" value="1"/>
</dbReference>
<dbReference type="Gene3D" id="3.90.1140.10">
    <property type="entry name" value="Cyclic phosphodiesterase"/>
    <property type="match status" value="1"/>
</dbReference>
<keyword evidence="9" id="KW-0539">Nucleus</keyword>
<feature type="region of interest" description="Disordered" evidence="11">
    <location>
        <begin position="114"/>
        <end position="139"/>
    </location>
</feature>
<dbReference type="InterPro" id="IPR045091">
    <property type="entry name" value="Mad2-like"/>
</dbReference>
<dbReference type="InterPro" id="IPR036570">
    <property type="entry name" value="HORMA_dom_sf"/>
</dbReference>
<dbReference type="GO" id="GO:0051301">
    <property type="term" value="P:cell division"/>
    <property type="evidence" value="ECO:0007669"/>
    <property type="project" value="UniProtKB-KW"/>
</dbReference>